<dbReference type="AlphaFoldDB" id="A0A4R9C3Y7"/>
<evidence type="ECO:0000313" key="8">
    <source>
        <dbReference type="Proteomes" id="UP000297454"/>
    </source>
</evidence>
<organism evidence="7 8">
    <name type="scientific">Helcococcus ovis</name>
    <dbReference type="NCBI Taxonomy" id="72026"/>
    <lineage>
        <taxon>Bacteria</taxon>
        <taxon>Bacillati</taxon>
        <taxon>Bacillota</taxon>
        <taxon>Tissierellia</taxon>
        <taxon>Tissierellales</taxon>
        <taxon>Peptoniphilaceae</taxon>
        <taxon>Helcococcus</taxon>
    </lineage>
</organism>
<dbReference type="InterPro" id="IPR035437">
    <property type="entry name" value="SNase_OB-fold_sf"/>
</dbReference>
<dbReference type="PROSITE" id="PS50830">
    <property type="entry name" value="TNASE_3"/>
    <property type="match status" value="1"/>
</dbReference>
<dbReference type="Pfam" id="PF00565">
    <property type="entry name" value="SNase"/>
    <property type="match status" value="1"/>
</dbReference>
<dbReference type="PANTHER" id="PTHR12302:SF3">
    <property type="entry name" value="SERINE_THREONINE-PROTEIN KINASE 31"/>
    <property type="match status" value="1"/>
</dbReference>
<proteinExistence type="predicted"/>
<keyword evidence="1" id="KW-0540">Nuclease</keyword>
<dbReference type="PROSITE" id="PS51257">
    <property type="entry name" value="PROKAR_LIPOPROTEIN"/>
    <property type="match status" value="1"/>
</dbReference>
<dbReference type="SMART" id="SM00318">
    <property type="entry name" value="SNc"/>
    <property type="match status" value="1"/>
</dbReference>
<evidence type="ECO:0000256" key="4">
    <source>
        <dbReference type="ARBA" id="ARBA00022801"/>
    </source>
</evidence>
<dbReference type="EMBL" id="SCFR01000001">
    <property type="protein sequence ID" value="TFF67723.1"/>
    <property type="molecule type" value="Genomic_DNA"/>
</dbReference>
<dbReference type="GO" id="GO:0003676">
    <property type="term" value="F:nucleic acid binding"/>
    <property type="evidence" value="ECO:0007669"/>
    <property type="project" value="InterPro"/>
</dbReference>
<accession>A0A4R9C3Y7</accession>
<reference evidence="7 8" key="1">
    <citation type="submission" date="2019-01" db="EMBL/GenBank/DDBJ databases">
        <title>Draft Genome Sequences of Helcococcus ovis Strains Isolated from the Uterus and Vagina of Dairy Cows with Metritis.</title>
        <authorList>
            <person name="Cunha F."/>
            <person name="Jeon S.J."/>
            <person name="Kutzer P."/>
            <person name="Galvao K.N."/>
        </authorList>
    </citation>
    <scope>NUCLEOTIDE SEQUENCE [LARGE SCALE GENOMIC DNA]</scope>
    <source>
        <strain evidence="7 8">KG-37</strain>
    </source>
</reference>
<dbReference type="Gene3D" id="2.40.50.90">
    <property type="match status" value="1"/>
</dbReference>
<evidence type="ECO:0000256" key="3">
    <source>
        <dbReference type="ARBA" id="ARBA00022759"/>
    </source>
</evidence>
<evidence type="ECO:0000256" key="2">
    <source>
        <dbReference type="ARBA" id="ARBA00022729"/>
    </source>
</evidence>
<feature type="chain" id="PRO_5043195208" evidence="5">
    <location>
        <begin position="22"/>
        <end position="156"/>
    </location>
</feature>
<dbReference type="SUPFAM" id="SSF50199">
    <property type="entry name" value="Staphylococcal nuclease"/>
    <property type="match status" value="1"/>
</dbReference>
<name>A0A4R9C3Y7_9FIRM</name>
<dbReference type="GO" id="GO:0016787">
    <property type="term" value="F:hydrolase activity"/>
    <property type="evidence" value="ECO:0007669"/>
    <property type="project" value="UniProtKB-KW"/>
</dbReference>
<sequence>MKKIICFILILLILTSCSNKKLYNVVKIFDGDTIVININNKNETVRLLGIDTPESVHPNPKKNTKYGKMASLYTKKLLTGKKVSIELDVQKRDKYKRLLAYVYLNNKMVNETIIENGFAKPLTIAPNVKYTKKFTKLFQKARKNKKGLWSIGYKFK</sequence>
<keyword evidence="3" id="KW-0255">Endonuclease</keyword>
<dbReference type="PANTHER" id="PTHR12302">
    <property type="entry name" value="EBNA2 BINDING PROTEIN P100"/>
    <property type="match status" value="1"/>
</dbReference>
<dbReference type="InterPro" id="IPR002071">
    <property type="entry name" value="Thermonucl_AS"/>
</dbReference>
<keyword evidence="8" id="KW-1185">Reference proteome</keyword>
<dbReference type="RefSeq" id="WP_134744057.1">
    <property type="nucleotide sequence ID" value="NZ_CP119762.1"/>
</dbReference>
<feature type="signal peptide" evidence="5">
    <location>
        <begin position="1"/>
        <end position="21"/>
    </location>
</feature>
<evidence type="ECO:0000256" key="5">
    <source>
        <dbReference type="SAM" id="SignalP"/>
    </source>
</evidence>
<evidence type="ECO:0000259" key="6">
    <source>
        <dbReference type="PROSITE" id="PS50830"/>
    </source>
</evidence>
<dbReference type="GO" id="GO:0004519">
    <property type="term" value="F:endonuclease activity"/>
    <property type="evidence" value="ECO:0007669"/>
    <property type="project" value="UniProtKB-KW"/>
</dbReference>
<keyword evidence="4" id="KW-0378">Hydrolase</keyword>
<dbReference type="InterPro" id="IPR016071">
    <property type="entry name" value="Staphylococal_nuclease_OB-fold"/>
</dbReference>
<evidence type="ECO:0000313" key="7">
    <source>
        <dbReference type="EMBL" id="TFF67723.1"/>
    </source>
</evidence>
<keyword evidence="2 5" id="KW-0732">Signal</keyword>
<gene>
    <name evidence="7" type="ORF">EQF91_00560</name>
</gene>
<feature type="domain" description="TNase-like" evidence="6">
    <location>
        <begin position="19"/>
        <end position="151"/>
    </location>
</feature>
<dbReference type="PROSITE" id="PS01123">
    <property type="entry name" value="TNASE_1"/>
    <property type="match status" value="1"/>
</dbReference>
<comment type="caution">
    <text evidence="7">The sequence shown here is derived from an EMBL/GenBank/DDBJ whole genome shotgun (WGS) entry which is preliminary data.</text>
</comment>
<evidence type="ECO:0000256" key="1">
    <source>
        <dbReference type="ARBA" id="ARBA00022722"/>
    </source>
</evidence>
<dbReference type="Proteomes" id="UP000297454">
    <property type="component" value="Unassembled WGS sequence"/>
</dbReference>
<protein>
    <submittedName>
        <fullName evidence="7">Nuclease</fullName>
    </submittedName>
</protein>
<dbReference type="Pfam" id="PF08139">
    <property type="entry name" value="LPAM_1"/>
    <property type="match status" value="1"/>
</dbReference>
<dbReference type="InterPro" id="IPR012640">
    <property type="entry name" value="Membr_lipoprot_lipid_attach_CS"/>
</dbReference>